<sequence>MKTITVDILQDEALNLLKDLEALNVIRLHNEDEEIRPKENLSKKYKGAMSKQSREEIEKQLHDLSNEWN</sequence>
<comment type="caution">
    <text evidence="2">The sequence shown here is derived from an EMBL/GenBank/DDBJ whole genome shotgun (WGS) entry which is preliminary data.</text>
</comment>
<protein>
    <submittedName>
        <fullName evidence="2">Uncharacterized protein</fullName>
    </submittedName>
</protein>
<dbReference type="STRING" id="1302689.RG47T_3488"/>
<organism evidence="2 3">
    <name type="scientific">Mucilaginibacter polytrichastri</name>
    <dbReference type="NCBI Taxonomy" id="1302689"/>
    <lineage>
        <taxon>Bacteria</taxon>
        <taxon>Pseudomonadati</taxon>
        <taxon>Bacteroidota</taxon>
        <taxon>Sphingobacteriia</taxon>
        <taxon>Sphingobacteriales</taxon>
        <taxon>Sphingobacteriaceae</taxon>
        <taxon>Mucilaginibacter</taxon>
    </lineage>
</organism>
<feature type="compositionally biased region" description="Basic and acidic residues" evidence="1">
    <location>
        <begin position="52"/>
        <end position="69"/>
    </location>
</feature>
<keyword evidence="3" id="KW-1185">Reference proteome</keyword>
<gene>
    <name evidence="2" type="ORF">RG47T_3488</name>
</gene>
<accession>A0A1Q6A1Y0</accession>
<feature type="region of interest" description="Disordered" evidence="1">
    <location>
        <begin position="39"/>
        <end position="69"/>
    </location>
</feature>
<dbReference type="Proteomes" id="UP000186720">
    <property type="component" value="Unassembled WGS sequence"/>
</dbReference>
<dbReference type="OrthoDB" id="771838at2"/>
<evidence type="ECO:0000313" key="2">
    <source>
        <dbReference type="EMBL" id="OKS88024.1"/>
    </source>
</evidence>
<reference evidence="2 3" key="1">
    <citation type="submission" date="2016-11" db="EMBL/GenBank/DDBJ databases">
        <title>Whole Genome Sequencing of Mucilaginibacter polytrichastri RG4-7(T) isolated from the moss sample.</title>
        <authorList>
            <person name="Li Y."/>
        </authorList>
    </citation>
    <scope>NUCLEOTIDE SEQUENCE [LARGE SCALE GENOMIC DNA]</scope>
    <source>
        <strain evidence="2 3">RG4-7</strain>
    </source>
</reference>
<evidence type="ECO:0000313" key="3">
    <source>
        <dbReference type="Proteomes" id="UP000186720"/>
    </source>
</evidence>
<name>A0A1Q6A1Y0_9SPHI</name>
<evidence type="ECO:0000256" key="1">
    <source>
        <dbReference type="SAM" id="MobiDB-lite"/>
    </source>
</evidence>
<dbReference type="AlphaFoldDB" id="A0A1Q6A1Y0"/>
<proteinExistence type="predicted"/>
<dbReference type="RefSeq" id="WP_074490548.1">
    <property type="nucleotide sequence ID" value="NZ_FPAM01000010.1"/>
</dbReference>
<dbReference type="EMBL" id="MPPL01000001">
    <property type="protein sequence ID" value="OKS88024.1"/>
    <property type="molecule type" value="Genomic_DNA"/>
</dbReference>